<sequence>MDLPRQQLIAKVFFTKYKNTLGPQVIAFIEDILEKHNILDENVAESIEHLAKEYNRQDGPSDAEMVVRLDVLERVYEAMQNAQSGTGEQNGVLDVESHLQFIDAFEMPSWHWSVERNGFERSASKLTLSGSAESRVLALRDRFSVIKQAVLRNENFSPRPFRTVNQETTLKLSSTKDLLGRAGLEFLLLGMLMRNQEGHLCLEDLDGIAHTSEGFFFEGCFVLIEGIYNDEEIISVNAIGHPPCERRVQTRSLYGHVDFLGRGVTSVLEDVRFHFV</sequence>
<comment type="caution">
    <text evidence="1">The sequence shown here is derived from an EMBL/GenBank/DDBJ whole genome shotgun (WGS) entry which is preliminary data.</text>
</comment>
<gene>
    <name evidence="1" type="ORF">Clacol_001604</name>
</gene>
<dbReference type="GO" id="GO:0042276">
    <property type="term" value="P:error-prone translesion synthesis"/>
    <property type="evidence" value="ECO:0007669"/>
    <property type="project" value="TreeGrafter"/>
</dbReference>
<dbReference type="GO" id="GO:0008622">
    <property type="term" value="C:epsilon DNA polymerase complex"/>
    <property type="evidence" value="ECO:0007669"/>
    <property type="project" value="InterPro"/>
</dbReference>
<accession>A0AAV5A1C9</accession>
<dbReference type="PANTHER" id="PTHR12708:SF0">
    <property type="entry name" value="DNA POLYMERASE EPSILON SUBUNIT 2"/>
    <property type="match status" value="1"/>
</dbReference>
<dbReference type="Proteomes" id="UP001050691">
    <property type="component" value="Unassembled WGS sequence"/>
</dbReference>
<evidence type="ECO:0000313" key="1">
    <source>
        <dbReference type="EMBL" id="GJJ07402.1"/>
    </source>
</evidence>
<evidence type="ECO:0000313" key="2">
    <source>
        <dbReference type="Proteomes" id="UP001050691"/>
    </source>
</evidence>
<dbReference type="EMBL" id="BPWL01000002">
    <property type="protein sequence ID" value="GJJ07402.1"/>
    <property type="molecule type" value="Genomic_DNA"/>
</dbReference>
<keyword evidence="2" id="KW-1185">Reference proteome</keyword>
<dbReference type="GO" id="GO:0003677">
    <property type="term" value="F:DNA binding"/>
    <property type="evidence" value="ECO:0007669"/>
    <property type="project" value="InterPro"/>
</dbReference>
<dbReference type="PANTHER" id="PTHR12708">
    <property type="entry name" value="DNA POLYMERASE EPSILON SUBUNIT B"/>
    <property type="match status" value="1"/>
</dbReference>
<reference evidence="1" key="1">
    <citation type="submission" date="2021-10" db="EMBL/GenBank/DDBJ databases">
        <title>De novo Genome Assembly of Clathrus columnatus (Basidiomycota, Fungi) Using Illumina and Nanopore Sequence Data.</title>
        <authorList>
            <person name="Ogiso-Tanaka E."/>
            <person name="Itagaki H."/>
            <person name="Hosoya T."/>
            <person name="Hosaka K."/>
        </authorList>
    </citation>
    <scope>NUCLEOTIDE SEQUENCE</scope>
    <source>
        <strain evidence="1">MO-923</strain>
    </source>
</reference>
<dbReference type="InterPro" id="IPR016266">
    <property type="entry name" value="POLE2"/>
</dbReference>
<dbReference type="AlphaFoldDB" id="A0AAV5A1C9"/>
<dbReference type="GO" id="GO:0006261">
    <property type="term" value="P:DNA-templated DNA replication"/>
    <property type="evidence" value="ECO:0007669"/>
    <property type="project" value="InterPro"/>
</dbReference>
<name>A0AAV5A1C9_9AGAM</name>
<organism evidence="1 2">
    <name type="scientific">Clathrus columnatus</name>
    <dbReference type="NCBI Taxonomy" id="1419009"/>
    <lineage>
        <taxon>Eukaryota</taxon>
        <taxon>Fungi</taxon>
        <taxon>Dikarya</taxon>
        <taxon>Basidiomycota</taxon>
        <taxon>Agaricomycotina</taxon>
        <taxon>Agaricomycetes</taxon>
        <taxon>Phallomycetidae</taxon>
        <taxon>Phallales</taxon>
        <taxon>Clathraceae</taxon>
        <taxon>Clathrus</taxon>
    </lineage>
</organism>
<protein>
    <submittedName>
        <fullName evidence="1">Uncharacterized protein</fullName>
    </submittedName>
</protein>
<proteinExistence type="predicted"/>